<evidence type="ECO:0000313" key="1">
    <source>
        <dbReference type="EMBL" id="KNC78502.1"/>
    </source>
</evidence>
<protein>
    <submittedName>
        <fullName evidence="1">Uncharacterized protein</fullName>
    </submittedName>
</protein>
<proteinExistence type="predicted"/>
<name>A0A0L0FNX3_9EUKA</name>
<dbReference type="EMBL" id="KQ242478">
    <property type="protein sequence ID" value="KNC78502.1"/>
    <property type="molecule type" value="Genomic_DNA"/>
</dbReference>
<evidence type="ECO:0000313" key="2">
    <source>
        <dbReference type="Proteomes" id="UP000054560"/>
    </source>
</evidence>
<keyword evidence="2" id="KW-1185">Reference proteome</keyword>
<dbReference type="InterPro" id="IPR013083">
    <property type="entry name" value="Znf_RING/FYVE/PHD"/>
</dbReference>
<organism evidence="1 2">
    <name type="scientific">Sphaeroforma arctica JP610</name>
    <dbReference type="NCBI Taxonomy" id="667725"/>
    <lineage>
        <taxon>Eukaryota</taxon>
        <taxon>Ichthyosporea</taxon>
        <taxon>Ichthyophonida</taxon>
        <taxon>Sphaeroforma</taxon>
    </lineage>
</organism>
<dbReference type="GeneID" id="25909580"/>
<dbReference type="Proteomes" id="UP000054560">
    <property type="component" value="Unassembled WGS sequence"/>
</dbReference>
<dbReference type="SUPFAM" id="SSF57850">
    <property type="entry name" value="RING/U-box"/>
    <property type="match status" value="1"/>
</dbReference>
<accession>A0A0L0FNX3</accession>
<sequence length="171" mass="19420">MKFEFIPTGEISFVICMDVPVEASDLQCCEGLYCLDHILKEVQIRKRCPQCRVSICPNDIAPAYSARRRINNLRARCVACGEEDTWNVLTRTHQTCAPNIMTLKPETRRVLYPYNGIEPGSEVHVCGLSEKWAMCLKQPDKTMYTIPRQFVSDPKVSSVPDQPDSTDACEF</sequence>
<reference evidence="1 2" key="1">
    <citation type="submission" date="2011-02" db="EMBL/GenBank/DDBJ databases">
        <title>The Genome Sequence of Sphaeroforma arctica JP610.</title>
        <authorList>
            <consortium name="The Broad Institute Genome Sequencing Platform"/>
            <person name="Russ C."/>
            <person name="Cuomo C."/>
            <person name="Young S.K."/>
            <person name="Zeng Q."/>
            <person name="Gargeya S."/>
            <person name="Alvarado L."/>
            <person name="Berlin A."/>
            <person name="Chapman S.B."/>
            <person name="Chen Z."/>
            <person name="Freedman E."/>
            <person name="Gellesch M."/>
            <person name="Goldberg J."/>
            <person name="Griggs A."/>
            <person name="Gujja S."/>
            <person name="Heilman E."/>
            <person name="Heiman D."/>
            <person name="Howarth C."/>
            <person name="Mehta T."/>
            <person name="Neiman D."/>
            <person name="Pearson M."/>
            <person name="Roberts A."/>
            <person name="Saif S."/>
            <person name="Shea T."/>
            <person name="Shenoy N."/>
            <person name="Sisk P."/>
            <person name="Stolte C."/>
            <person name="Sykes S."/>
            <person name="White J."/>
            <person name="Yandava C."/>
            <person name="Burger G."/>
            <person name="Gray M.W."/>
            <person name="Holland P.W.H."/>
            <person name="King N."/>
            <person name="Lang F.B.F."/>
            <person name="Roger A.J."/>
            <person name="Ruiz-Trillo I."/>
            <person name="Haas B."/>
            <person name="Nusbaum C."/>
            <person name="Birren B."/>
        </authorList>
    </citation>
    <scope>NUCLEOTIDE SEQUENCE [LARGE SCALE GENOMIC DNA]</scope>
    <source>
        <strain evidence="1 2">JP610</strain>
    </source>
</reference>
<dbReference type="AlphaFoldDB" id="A0A0L0FNX3"/>
<gene>
    <name evidence="1" type="ORF">SARC_09076</name>
</gene>
<dbReference type="Gene3D" id="3.30.40.10">
    <property type="entry name" value="Zinc/RING finger domain, C3HC4 (zinc finger)"/>
    <property type="match status" value="1"/>
</dbReference>
<dbReference type="RefSeq" id="XP_014152404.1">
    <property type="nucleotide sequence ID" value="XM_014296929.1"/>
</dbReference>